<protein>
    <recommendedName>
        <fullName evidence="4">T3SS negative regulator,GrlR</fullName>
    </recommendedName>
</protein>
<evidence type="ECO:0008006" key="4">
    <source>
        <dbReference type="Google" id="ProtNLM"/>
    </source>
</evidence>
<dbReference type="RefSeq" id="WP_244558847.1">
    <property type="nucleotide sequence ID" value="NZ_CP121646.1"/>
</dbReference>
<sequence length="146" mass="15699">MRRFGGPGGIGLARRPDWSHTAGRQDRAARSMKNGLYSIHIHMTDGVRGRDSGILILRDGLLIGGGPYFWSIGAYTAGEGTWKGHLSTNQHSPFADPFTRPLFAGQEVTSGFSGTFSGDEAEVFGTVLVGTRSLGFRATLKWLADA</sequence>
<evidence type="ECO:0000313" key="2">
    <source>
        <dbReference type="EMBL" id="WFU60556.1"/>
    </source>
</evidence>
<dbReference type="InterPro" id="IPR043019">
    <property type="entry name" value="GrlR_sf"/>
</dbReference>
<gene>
    <name evidence="2" type="ORF">QA636_23695</name>
</gene>
<feature type="compositionally biased region" description="Basic and acidic residues" evidence="1">
    <location>
        <begin position="14"/>
        <end position="25"/>
    </location>
</feature>
<name>A0ABY8J7U0_9BRAD</name>
<evidence type="ECO:0000313" key="3">
    <source>
        <dbReference type="Proteomes" id="UP001221546"/>
    </source>
</evidence>
<dbReference type="EMBL" id="CP121646">
    <property type="protein sequence ID" value="WFU60556.1"/>
    <property type="molecule type" value="Genomic_DNA"/>
</dbReference>
<dbReference type="Gene3D" id="2.40.128.380">
    <property type="entry name" value="T3SS negative regulator GrlR"/>
    <property type="match status" value="1"/>
</dbReference>
<evidence type="ECO:0000256" key="1">
    <source>
        <dbReference type="SAM" id="MobiDB-lite"/>
    </source>
</evidence>
<organism evidence="2 3">
    <name type="scientific">Bradyrhizobium brasilense</name>
    <dbReference type="NCBI Taxonomy" id="1419277"/>
    <lineage>
        <taxon>Bacteria</taxon>
        <taxon>Pseudomonadati</taxon>
        <taxon>Pseudomonadota</taxon>
        <taxon>Alphaproteobacteria</taxon>
        <taxon>Hyphomicrobiales</taxon>
        <taxon>Nitrobacteraceae</taxon>
        <taxon>Bradyrhizobium</taxon>
    </lineage>
</organism>
<feature type="region of interest" description="Disordered" evidence="1">
    <location>
        <begin position="1"/>
        <end position="25"/>
    </location>
</feature>
<reference evidence="2 3" key="1">
    <citation type="submission" date="2023-04" db="EMBL/GenBank/DDBJ databases">
        <title>Australian commercial rhizobial inoculants.</title>
        <authorList>
            <person name="Kohlmeier M.G."/>
            <person name="O'Hara G.W."/>
            <person name="Colombi E."/>
            <person name="Ramsay J.P."/>
            <person name="Terpolilli J."/>
        </authorList>
    </citation>
    <scope>NUCLEOTIDE SEQUENCE [LARGE SCALE GENOMIC DNA]</scope>
    <source>
        <strain evidence="2 3">CB627</strain>
    </source>
</reference>
<proteinExistence type="predicted"/>
<accession>A0ABY8J7U0</accession>
<keyword evidence="3" id="KW-1185">Reference proteome</keyword>
<dbReference type="Proteomes" id="UP001221546">
    <property type="component" value="Chromosome"/>
</dbReference>
<feature type="compositionally biased region" description="Gly residues" evidence="1">
    <location>
        <begin position="1"/>
        <end position="11"/>
    </location>
</feature>